<dbReference type="PANTHER" id="PTHR42834:SF1">
    <property type="entry name" value="ENDONUCLEASE_EXONUCLEASE_PHOSPHATASE FAMILY PROTEIN (AFU_ORTHOLOGUE AFUA_3G09210)"/>
    <property type="match status" value="1"/>
</dbReference>
<evidence type="ECO:0000256" key="1">
    <source>
        <dbReference type="SAM" id="SignalP"/>
    </source>
</evidence>
<dbReference type="InterPro" id="IPR036691">
    <property type="entry name" value="Endo/exonu/phosph_ase_sf"/>
</dbReference>
<dbReference type="RefSeq" id="WP_420070290.1">
    <property type="nucleotide sequence ID" value="NZ_JBCHKQ010000005.1"/>
</dbReference>
<dbReference type="EMBL" id="JBCHKQ010000005">
    <property type="protein sequence ID" value="MEM5948840.1"/>
    <property type="molecule type" value="Genomic_DNA"/>
</dbReference>
<accession>A0ABU9UDU5</accession>
<name>A0ABU9UDU5_9SPIR</name>
<keyword evidence="4" id="KW-1185">Reference proteome</keyword>
<keyword evidence="3" id="KW-0378">Hydrolase</keyword>
<reference evidence="3 4" key="1">
    <citation type="submission" date="2024-03" db="EMBL/GenBank/DDBJ databases">
        <title>Ignisphaera cupida sp. nov., a hyperthermophilic hydrolytic archaeon from a hot spring of Kamchatka, and proposal of Ignisphaeraceae fam. nov.</title>
        <authorList>
            <person name="Podosokorskaya O.A."/>
            <person name="Elcheninov A.G."/>
            <person name="Maltseva A.I."/>
            <person name="Zayulina K.S."/>
            <person name="Novikov A."/>
            <person name="Merkel A.Y."/>
        </authorList>
    </citation>
    <scope>NUCLEOTIDE SEQUENCE [LARGE SCALE GENOMIC DNA]</scope>
    <source>
        <strain evidence="3 4">38H-sp</strain>
    </source>
</reference>
<dbReference type="PANTHER" id="PTHR42834">
    <property type="entry name" value="ENDONUCLEASE/EXONUCLEASE/PHOSPHATASE FAMILY PROTEIN (AFU_ORTHOLOGUE AFUA_3G09210)"/>
    <property type="match status" value="1"/>
</dbReference>
<keyword evidence="3" id="KW-0540">Nuclease</keyword>
<keyword evidence="3" id="KW-0255">Endonuclease</keyword>
<evidence type="ECO:0000313" key="4">
    <source>
        <dbReference type="Proteomes" id="UP001466331"/>
    </source>
</evidence>
<feature type="domain" description="Endonuclease/exonuclease/phosphatase" evidence="2">
    <location>
        <begin position="21"/>
        <end position="293"/>
    </location>
</feature>
<dbReference type="InterPro" id="IPR005135">
    <property type="entry name" value="Endo/exonuclease/phosphatase"/>
</dbReference>
<proteinExistence type="predicted"/>
<evidence type="ECO:0000313" key="3">
    <source>
        <dbReference type="EMBL" id="MEM5948840.1"/>
    </source>
</evidence>
<gene>
    <name evidence="3" type="ORF">WKV44_09840</name>
</gene>
<comment type="caution">
    <text evidence="3">The sequence shown here is derived from an EMBL/GenBank/DDBJ whole genome shotgun (WGS) entry which is preliminary data.</text>
</comment>
<evidence type="ECO:0000259" key="2">
    <source>
        <dbReference type="Pfam" id="PF19580"/>
    </source>
</evidence>
<dbReference type="Pfam" id="PF19580">
    <property type="entry name" value="Exo_endo_phos_3"/>
    <property type="match status" value="1"/>
</dbReference>
<dbReference type="GO" id="GO:0004519">
    <property type="term" value="F:endonuclease activity"/>
    <property type="evidence" value="ECO:0007669"/>
    <property type="project" value="UniProtKB-KW"/>
</dbReference>
<feature type="signal peptide" evidence="1">
    <location>
        <begin position="1"/>
        <end position="17"/>
    </location>
</feature>
<feature type="chain" id="PRO_5046670382" evidence="1">
    <location>
        <begin position="18"/>
        <end position="298"/>
    </location>
</feature>
<dbReference type="SUPFAM" id="SSF56219">
    <property type="entry name" value="DNase I-like"/>
    <property type="match status" value="1"/>
</dbReference>
<dbReference type="Proteomes" id="UP001466331">
    <property type="component" value="Unassembled WGS sequence"/>
</dbReference>
<dbReference type="Gene3D" id="3.60.10.10">
    <property type="entry name" value="Endonuclease/exonuclease/phosphatase"/>
    <property type="match status" value="1"/>
</dbReference>
<organism evidence="3 4">
    <name type="scientific">Rarispira pelagica</name>
    <dbReference type="NCBI Taxonomy" id="3141764"/>
    <lineage>
        <taxon>Bacteria</taxon>
        <taxon>Pseudomonadati</taxon>
        <taxon>Spirochaetota</taxon>
        <taxon>Spirochaetia</taxon>
        <taxon>Winmispirales</taxon>
        <taxon>Winmispiraceae</taxon>
        <taxon>Rarispira</taxon>
    </lineage>
</organism>
<protein>
    <submittedName>
        <fullName evidence="3">Endonuclease/exonuclease/phosphatase family protein</fullName>
    </submittedName>
</protein>
<keyword evidence="1" id="KW-0732">Signal</keyword>
<sequence length="298" mass="33857">MKRFVFIICICTSVLYADEFTLATYNVQNLFDAIHDGTEYGEFLPSEIWTESLCDKNIASIASVIKRLDADILLLQEVENISVLERMRDTFLADMGYDYIFCPKGKSATNVGVLSRIPLSYVRVHAFYREDFPYLRPVVEFSFSHGSEKFFVFAVHLKSKLGGEEKTAPAREFQLRLVAGRVRELMLKADANIIVAGDFNEREDKVEAFLDSLSGYDFLSGWELFSVDDGSYFYNGRWEKIDSFFISGTLFDGNGYDAISMTRITSGLLIDGKPLKRDYHSGEGFSDHLPLVLRISCD</sequence>